<feature type="transmembrane region" description="Helical" evidence="7">
    <location>
        <begin position="835"/>
        <end position="860"/>
    </location>
</feature>
<feature type="domain" description="SSD" evidence="8">
    <location>
        <begin position="275"/>
        <end position="421"/>
    </location>
</feature>
<dbReference type="WBParaSite" id="OFLC_0000052201-mRNA-1">
    <property type="protein sequence ID" value="OFLC_0000052201-mRNA-1"/>
    <property type="gene ID" value="OFLC_0000052201"/>
</dbReference>
<dbReference type="PROSITE" id="PS50156">
    <property type="entry name" value="SSD"/>
    <property type="match status" value="1"/>
</dbReference>
<keyword evidence="4 7" id="KW-0472">Membrane</keyword>
<feature type="transmembrane region" description="Helical" evidence="7">
    <location>
        <begin position="396"/>
        <end position="421"/>
    </location>
</feature>
<name>A0A183GZ63_9BILA</name>
<sequence length="875" mass="98297">MFGFETRNTFLSNHRLALESLIDIAAGEKHIKSVRKRDITDGDIQRKNDRFVDHKSIRKSEIQPKMPHNACEQYFVLGTMIPYEIILVLSKLIFKVSSFNNLFSMHIMRRLCAIDSIIDSEINLNGLNGTKIKRLPFSFNLPYYTMCLNMDMSSNINSCSSLNSDYIDMFKSLILSCQSDDSPIQCQLPIAKQLSSIIFQKNDGSTDVNQPFYFSVVLPISQSDDGKSNLQFYSNLLRKLQENYKGDGLELVGATFGVKESLFVYELRGDVQLGVFAVVLVIVLGIKFFPFLNLLAMILVVAVGADDAFLFMHQYRKHKENASKKWSPILLNYDMNNIKEEISDKEELMEYHRRQVISGLSDALSHAAISMWVTSATTAVAFFANLASEIVVLRCFGIYAGTLMIINYVLVIIILPAAIIVSDASSKSFTVPKFFVSILKSRISQFRQSAADSFDVIFSRLIPQIVYIIRIPLILLTVVAFTAAVYAIIKTPGIRLPEKNSIQFLRSNHPYEWFDENAATLFDFSVGQPPKMNIIAIWGIKPTATGSSLIPNDKGSLNMDTEFADILANHLLEFQASTSVDIDFIIGSFLVGFHDDNLHSWMPKSFSGDQLSRCLLQYGHATSLPIFNQWDQKDSDGPIFDKNGNFLAYFLVTYSRYNFSLVFKEMKPFFDFMSDVRDTVERNELSKFNHPVMLSNSEITKLYDLLERILNGTATSVFISLMVSMVVIIVITFDMMLSLLAMICISAVVVITIAIVFWAGWTVNVVEATIIVLTIGMSFDYCLHFAVGFRLHKTSDYSMIASAVGIPVLLAAVSSFCSGFVLIGASTQAFYEISVFLMLITVISFTVAVFVFPSAVTLLLQYCCSSFDRAAITRF</sequence>
<dbReference type="InterPro" id="IPR003392">
    <property type="entry name" value="PTHD_SSD"/>
</dbReference>
<feature type="transmembrane region" description="Helical" evidence="7">
    <location>
        <begin position="271"/>
        <end position="289"/>
    </location>
</feature>
<comment type="similarity">
    <text evidence="6">Belongs to the dispatched family.</text>
</comment>
<keyword evidence="3 7" id="KW-1133">Transmembrane helix</keyword>
<evidence type="ECO:0000256" key="6">
    <source>
        <dbReference type="ARBA" id="ARBA00038046"/>
    </source>
</evidence>
<organism evidence="11">
    <name type="scientific">Onchocerca flexuosa</name>
    <dbReference type="NCBI Taxonomy" id="387005"/>
    <lineage>
        <taxon>Eukaryota</taxon>
        <taxon>Metazoa</taxon>
        <taxon>Ecdysozoa</taxon>
        <taxon>Nematoda</taxon>
        <taxon>Chromadorea</taxon>
        <taxon>Rhabditida</taxon>
        <taxon>Spirurina</taxon>
        <taxon>Spiruromorpha</taxon>
        <taxon>Filarioidea</taxon>
        <taxon>Onchocercidae</taxon>
        <taxon>Onchocerca</taxon>
    </lineage>
</organism>
<evidence type="ECO:0000256" key="2">
    <source>
        <dbReference type="ARBA" id="ARBA00022692"/>
    </source>
</evidence>
<protein>
    <submittedName>
        <fullName evidence="11">SSD domain-containing protein</fullName>
    </submittedName>
</protein>
<dbReference type="Pfam" id="PF02460">
    <property type="entry name" value="Patched"/>
    <property type="match status" value="1"/>
</dbReference>
<feature type="transmembrane region" description="Helical" evidence="7">
    <location>
        <begin position="709"/>
        <end position="732"/>
    </location>
</feature>
<dbReference type="SUPFAM" id="SSF82866">
    <property type="entry name" value="Multidrug efflux transporter AcrB transmembrane domain"/>
    <property type="match status" value="2"/>
</dbReference>
<dbReference type="InterPro" id="IPR052081">
    <property type="entry name" value="Dispatched_Hh_regulator"/>
</dbReference>
<evidence type="ECO:0000313" key="9">
    <source>
        <dbReference type="EMBL" id="VDO26090.1"/>
    </source>
</evidence>
<keyword evidence="2 7" id="KW-0812">Transmembrane</keyword>
<feature type="transmembrane region" description="Helical" evidence="7">
    <location>
        <begin position="739"/>
        <end position="759"/>
    </location>
</feature>
<feature type="transmembrane region" description="Helical" evidence="7">
    <location>
        <begin position="765"/>
        <end position="787"/>
    </location>
</feature>
<dbReference type="PANTHER" id="PTHR45951">
    <property type="entry name" value="PROTEIN DISPATCHED-RELATED"/>
    <property type="match status" value="1"/>
</dbReference>
<reference evidence="11" key="1">
    <citation type="submission" date="2016-06" db="UniProtKB">
        <authorList>
            <consortium name="WormBaseParasite"/>
        </authorList>
    </citation>
    <scope>IDENTIFICATION</scope>
</reference>
<gene>
    <name evidence="9" type="ORF">OFLC_LOCUS523</name>
</gene>
<dbReference type="GO" id="GO:0007224">
    <property type="term" value="P:smoothened signaling pathway"/>
    <property type="evidence" value="ECO:0007669"/>
    <property type="project" value="TreeGrafter"/>
</dbReference>
<dbReference type="InterPro" id="IPR000731">
    <property type="entry name" value="SSD"/>
</dbReference>
<accession>A0A183GZ63</accession>
<feature type="transmembrane region" description="Helical" evidence="7">
    <location>
        <begin position="363"/>
        <end position="384"/>
    </location>
</feature>
<keyword evidence="10" id="KW-1185">Reference proteome</keyword>
<dbReference type="Proteomes" id="UP000267606">
    <property type="component" value="Unassembled WGS sequence"/>
</dbReference>
<evidence type="ECO:0000256" key="4">
    <source>
        <dbReference type="ARBA" id="ARBA00023136"/>
    </source>
</evidence>
<evidence type="ECO:0000313" key="10">
    <source>
        <dbReference type="Proteomes" id="UP000267606"/>
    </source>
</evidence>
<proteinExistence type="inferred from homology"/>
<evidence type="ECO:0000313" key="11">
    <source>
        <dbReference type="WBParaSite" id="OFLC_0000052201-mRNA-1"/>
    </source>
</evidence>
<evidence type="ECO:0000256" key="1">
    <source>
        <dbReference type="ARBA" id="ARBA00004141"/>
    </source>
</evidence>
<reference evidence="9 10" key="2">
    <citation type="submission" date="2018-11" db="EMBL/GenBank/DDBJ databases">
        <authorList>
            <consortium name="Pathogen Informatics"/>
        </authorList>
    </citation>
    <scope>NUCLEOTIDE SEQUENCE [LARGE SCALE GENOMIC DNA]</scope>
</reference>
<comment type="subcellular location">
    <subcellularLocation>
        <location evidence="1">Membrane</location>
        <topology evidence="1">Multi-pass membrane protein</topology>
    </subcellularLocation>
</comment>
<evidence type="ECO:0000259" key="8">
    <source>
        <dbReference type="PROSITE" id="PS50156"/>
    </source>
</evidence>
<evidence type="ECO:0000256" key="3">
    <source>
        <dbReference type="ARBA" id="ARBA00022989"/>
    </source>
</evidence>
<keyword evidence="5" id="KW-0325">Glycoprotein</keyword>
<dbReference type="PANTHER" id="PTHR45951:SF3">
    <property type="entry name" value="PROTEIN DISPATCHED"/>
    <property type="match status" value="1"/>
</dbReference>
<dbReference type="GO" id="GO:0016020">
    <property type="term" value="C:membrane"/>
    <property type="evidence" value="ECO:0007669"/>
    <property type="project" value="UniProtKB-SubCell"/>
</dbReference>
<feature type="transmembrane region" description="Helical" evidence="7">
    <location>
        <begin position="799"/>
        <end position="823"/>
    </location>
</feature>
<dbReference type="GO" id="GO:0022857">
    <property type="term" value="F:transmembrane transporter activity"/>
    <property type="evidence" value="ECO:0007669"/>
    <property type="project" value="TreeGrafter"/>
</dbReference>
<evidence type="ECO:0000256" key="7">
    <source>
        <dbReference type="SAM" id="Phobius"/>
    </source>
</evidence>
<dbReference type="AlphaFoldDB" id="A0A183GZ63"/>
<dbReference type="Gene3D" id="1.20.1640.10">
    <property type="entry name" value="Multidrug efflux transporter AcrB transmembrane domain"/>
    <property type="match status" value="2"/>
</dbReference>
<evidence type="ECO:0000256" key="5">
    <source>
        <dbReference type="ARBA" id="ARBA00023180"/>
    </source>
</evidence>
<dbReference type="STRING" id="387005.A0A183GZ63"/>
<feature type="transmembrane region" description="Helical" evidence="7">
    <location>
        <begin position="467"/>
        <end position="489"/>
    </location>
</feature>
<dbReference type="EMBL" id="UZAJ01000181">
    <property type="protein sequence ID" value="VDO26090.1"/>
    <property type="molecule type" value="Genomic_DNA"/>
</dbReference>